<dbReference type="PANTHER" id="PTHR42781">
    <property type="entry name" value="SPERMIDINE/PUTRESCINE IMPORT ATP-BINDING PROTEIN POTA"/>
    <property type="match status" value="1"/>
</dbReference>
<dbReference type="GO" id="GO:0043190">
    <property type="term" value="C:ATP-binding cassette (ABC) transporter complex"/>
    <property type="evidence" value="ECO:0007669"/>
    <property type="project" value="InterPro"/>
</dbReference>
<dbReference type="Gene3D" id="3.40.50.300">
    <property type="entry name" value="P-loop containing nucleotide triphosphate hydrolases"/>
    <property type="match status" value="1"/>
</dbReference>
<dbReference type="GO" id="GO:0005524">
    <property type="term" value="F:ATP binding"/>
    <property type="evidence" value="ECO:0007669"/>
    <property type="project" value="UniProtKB-KW"/>
</dbReference>
<gene>
    <name evidence="5" type="ORF">HMPREF1316_1723</name>
</gene>
<name>U2TLV4_9ACTN</name>
<dbReference type="Pfam" id="PF08402">
    <property type="entry name" value="TOBE_2"/>
    <property type="match status" value="1"/>
</dbReference>
<dbReference type="OrthoDB" id="2079174at2"/>
<dbReference type="Proteomes" id="UP000016638">
    <property type="component" value="Unassembled WGS sequence"/>
</dbReference>
<dbReference type="InterPro" id="IPR017871">
    <property type="entry name" value="ABC_transporter-like_CS"/>
</dbReference>
<dbReference type="PATRIC" id="fig|1125712.3.peg.1710"/>
<dbReference type="InterPro" id="IPR027417">
    <property type="entry name" value="P-loop_NTPase"/>
</dbReference>
<evidence type="ECO:0000313" key="5">
    <source>
        <dbReference type="EMBL" id="ERL07153.1"/>
    </source>
</evidence>
<sequence length="319" mass="34649">MLLEIRGLRKGFGKRTVIRDLDLSVASGELVCLLGSSGCGKTTILRMVGGYLDADAGSIRLEGQDITRLPPEARPVSTVFQSYALFPHLNVVENVAYGLKFLGVGRAAARERALGMLEAVDMAAYAEARVSEISGGQQQRVALARSLVLNPKLLLLDEPLSNLDAALRTRMRAEIKGIQRSFGVAMLFVTHDQKEAMTLGDRVAILHDGRLEQVAPPEEVYNHPATEYCARFLGALNSLVWQGEAVHFRPEDVCVRTGGSLTGTVVSSVFLGDRRECTVDVAGSLVMLRTDKDLAPVVGNGISFDIVRETTWKDGTHED</sequence>
<accession>U2TLV4</accession>
<dbReference type="SUPFAM" id="SSF50331">
    <property type="entry name" value="MOP-like"/>
    <property type="match status" value="1"/>
</dbReference>
<evidence type="ECO:0000256" key="1">
    <source>
        <dbReference type="ARBA" id="ARBA00022448"/>
    </source>
</evidence>
<dbReference type="SUPFAM" id="SSF52540">
    <property type="entry name" value="P-loop containing nucleoside triphosphate hydrolases"/>
    <property type="match status" value="1"/>
</dbReference>
<evidence type="ECO:0000259" key="4">
    <source>
        <dbReference type="PROSITE" id="PS50893"/>
    </source>
</evidence>
<keyword evidence="1" id="KW-0813">Transport</keyword>
<dbReference type="FunFam" id="3.40.50.300:FF:000133">
    <property type="entry name" value="Spermidine/putrescine import ATP-binding protein PotA"/>
    <property type="match status" value="1"/>
</dbReference>
<dbReference type="PROSITE" id="PS50893">
    <property type="entry name" value="ABC_TRANSPORTER_2"/>
    <property type="match status" value="1"/>
</dbReference>
<dbReference type="GO" id="GO:0016887">
    <property type="term" value="F:ATP hydrolysis activity"/>
    <property type="evidence" value="ECO:0007669"/>
    <property type="project" value="InterPro"/>
</dbReference>
<dbReference type="AlphaFoldDB" id="U2TLV4"/>
<evidence type="ECO:0000256" key="3">
    <source>
        <dbReference type="ARBA" id="ARBA00022840"/>
    </source>
</evidence>
<keyword evidence="6" id="KW-1185">Reference proteome</keyword>
<dbReference type="InterPro" id="IPR008995">
    <property type="entry name" value="Mo/tungstate-bd_C_term_dom"/>
</dbReference>
<dbReference type="Pfam" id="PF00005">
    <property type="entry name" value="ABC_tran"/>
    <property type="match status" value="1"/>
</dbReference>
<reference evidence="5 6" key="1">
    <citation type="submission" date="2013-08" db="EMBL/GenBank/DDBJ databases">
        <authorList>
            <person name="Durkin A.S."/>
            <person name="Haft D.R."/>
            <person name="McCorrison J."/>
            <person name="Torralba M."/>
            <person name="Gillis M."/>
            <person name="Haft D.H."/>
            <person name="Methe B."/>
            <person name="Sutton G."/>
            <person name="Nelson K.E."/>
        </authorList>
    </citation>
    <scope>NUCLEOTIDE SEQUENCE [LARGE SCALE GENOMIC DNA]</scope>
    <source>
        <strain evidence="5 6">F0195</strain>
    </source>
</reference>
<keyword evidence="3 5" id="KW-0067">ATP-binding</keyword>
<dbReference type="GO" id="GO:0022857">
    <property type="term" value="F:transmembrane transporter activity"/>
    <property type="evidence" value="ECO:0007669"/>
    <property type="project" value="InterPro"/>
</dbReference>
<proteinExistence type="predicted"/>
<dbReference type="STRING" id="1125712.HMPREF1316_1723"/>
<keyword evidence="2" id="KW-0547">Nucleotide-binding</keyword>
<dbReference type="PANTHER" id="PTHR42781:SF4">
    <property type="entry name" value="SPERMIDINE_PUTRESCINE IMPORT ATP-BINDING PROTEIN POTA"/>
    <property type="match status" value="1"/>
</dbReference>
<dbReference type="eggNOG" id="COG3842">
    <property type="taxonomic scope" value="Bacteria"/>
</dbReference>
<dbReference type="InterPro" id="IPR003439">
    <property type="entry name" value="ABC_transporter-like_ATP-bd"/>
</dbReference>
<protein>
    <submittedName>
        <fullName evidence="5">ABC transporter, ATP-binding protein</fullName>
    </submittedName>
</protein>
<evidence type="ECO:0000313" key="6">
    <source>
        <dbReference type="Proteomes" id="UP000016638"/>
    </source>
</evidence>
<comment type="caution">
    <text evidence="5">The sequence shown here is derived from an EMBL/GenBank/DDBJ whole genome shotgun (WGS) entry which is preliminary data.</text>
</comment>
<evidence type="ECO:0000256" key="2">
    <source>
        <dbReference type="ARBA" id="ARBA00022741"/>
    </source>
</evidence>
<feature type="domain" description="ABC transporter" evidence="4">
    <location>
        <begin position="3"/>
        <end position="233"/>
    </location>
</feature>
<dbReference type="InterPro" id="IPR003593">
    <property type="entry name" value="AAA+_ATPase"/>
</dbReference>
<organism evidence="5 6">
    <name type="scientific">Olsenella profusa F0195</name>
    <dbReference type="NCBI Taxonomy" id="1125712"/>
    <lineage>
        <taxon>Bacteria</taxon>
        <taxon>Bacillati</taxon>
        <taxon>Actinomycetota</taxon>
        <taxon>Coriobacteriia</taxon>
        <taxon>Coriobacteriales</taxon>
        <taxon>Atopobiaceae</taxon>
        <taxon>Olsenella</taxon>
    </lineage>
</organism>
<dbReference type="InterPro" id="IPR013611">
    <property type="entry name" value="Transp-assoc_OB_typ2"/>
</dbReference>
<dbReference type="SMART" id="SM00382">
    <property type="entry name" value="AAA"/>
    <property type="match status" value="1"/>
</dbReference>
<dbReference type="RefSeq" id="WP_021726564.1">
    <property type="nucleotide sequence ID" value="NZ_AWEZ01000060.1"/>
</dbReference>
<dbReference type="EMBL" id="AWEZ01000060">
    <property type="protein sequence ID" value="ERL07153.1"/>
    <property type="molecule type" value="Genomic_DNA"/>
</dbReference>
<dbReference type="InterPro" id="IPR050093">
    <property type="entry name" value="ABC_SmlMolc_Importer"/>
</dbReference>
<dbReference type="PROSITE" id="PS00211">
    <property type="entry name" value="ABC_TRANSPORTER_1"/>
    <property type="match status" value="1"/>
</dbReference>